<keyword evidence="1" id="KW-0812">Transmembrane</keyword>
<feature type="transmembrane region" description="Helical" evidence="1">
    <location>
        <begin position="32"/>
        <end position="53"/>
    </location>
</feature>
<protein>
    <submittedName>
        <fullName evidence="2">Uncharacterized protein</fullName>
    </submittedName>
</protein>
<comment type="caution">
    <text evidence="2">The sequence shown here is derived from an EMBL/GenBank/DDBJ whole genome shotgun (WGS) entry which is preliminary data.</text>
</comment>
<keyword evidence="3" id="KW-1185">Reference proteome</keyword>
<organism evidence="2 3">
    <name type="scientific">Tritrichomonas musculus</name>
    <dbReference type="NCBI Taxonomy" id="1915356"/>
    <lineage>
        <taxon>Eukaryota</taxon>
        <taxon>Metamonada</taxon>
        <taxon>Parabasalia</taxon>
        <taxon>Tritrichomonadida</taxon>
        <taxon>Tritrichomonadidae</taxon>
        <taxon>Tritrichomonas</taxon>
    </lineage>
</organism>
<gene>
    <name evidence="2" type="ORF">M9Y10_024738</name>
</gene>
<sequence length="120" mass="14110">MPRQSKQKRHMQAMTKSSITKTESLFRRGVRAAFFSIIAGIPFSVYYILSLVLDEMPVSKEFFDQGMEFMTELLLIEAQSSAEKHFLQMKPGAKLSYDASWSHRRQAKYNFIFLLFLYFF</sequence>
<dbReference type="EMBL" id="JAPFFF010000034">
    <property type="protein sequence ID" value="KAK8843675.1"/>
    <property type="molecule type" value="Genomic_DNA"/>
</dbReference>
<accession>A0ABR2HD07</accession>
<evidence type="ECO:0000313" key="3">
    <source>
        <dbReference type="Proteomes" id="UP001470230"/>
    </source>
</evidence>
<proteinExistence type="predicted"/>
<keyword evidence="1" id="KW-1133">Transmembrane helix</keyword>
<reference evidence="2 3" key="1">
    <citation type="submission" date="2024-04" db="EMBL/GenBank/DDBJ databases">
        <title>Tritrichomonas musculus Genome.</title>
        <authorList>
            <person name="Alves-Ferreira E."/>
            <person name="Grigg M."/>
            <person name="Lorenzi H."/>
            <person name="Galac M."/>
        </authorList>
    </citation>
    <scope>NUCLEOTIDE SEQUENCE [LARGE SCALE GENOMIC DNA]</scope>
    <source>
        <strain evidence="2 3">EAF2021</strain>
    </source>
</reference>
<keyword evidence="1" id="KW-0472">Membrane</keyword>
<evidence type="ECO:0000256" key="1">
    <source>
        <dbReference type="SAM" id="Phobius"/>
    </source>
</evidence>
<dbReference type="Proteomes" id="UP001470230">
    <property type="component" value="Unassembled WGS sequence"/>
</dbReference>
<evidence type="ECO:0000313" key="2">
    <source>
        <dbReference type="EMBL" id="KAK8843675.1"/>
    </source>
</evidence>
<name>A0ABR2HD07_9EUKA</name>